<feature type="region of interest" description="Disordered" evidence="1">
    <location>
        <begin position="31"/>
        <end position="53"/>
    </location>
</feature>
<dbReference type="Proteomes" id="UP000772618">
    <property type="component" value="Unassembled WGS sequence"/>
</dbReference>
<feature type="chain" id="PRO_5046425814" description="Lipoprotein" evidence="2">
    <location>
        <begin position="23"/>
        <end position="274"/>
    </location>
</feature>
<organism evidence="3 4">
    <name type="scientific">Chryseosolibacter indicus</name>
    <dbReference type="NCBI Taxonomy" id="2782351"/>
    <lineage>
        <taxon>Bacteria</taxon>
        <taxon>Pseudomonadati</taxon>
        <taxon>Bacteroidota</taxon>
        <taxon>Cytophagia</taxon>
        <taxon>Cytophagales</taxon>
        <taxon>Chryseotaleaceae</taxon>
        <taxon>Chryseosolibacter</taxon>
    </lineage>
</organism>
<evidence type="ECO:0000313" key="3">
    <source>
        <dbReference type="EMBL" id="MBT1705309.1"/>
    </source>
</evidence>
<evidence type="ECO:0000256" key="1">
    <source>
        <dbReference type="SAM" id="MobiDB-lite"/>
    </source>
</evidence>
<evidence type="ECO:0000256" key="2">
    <source>
        <dbReference type="SAM" id="SignalP"/>
    </source>
</evidence>
<protein>
    <recommendedName>
        <fullName evidence="5">Lipoprotein</fullName>
    </recommendedName>
</protein>
<dbReference type="PROSITE" id="PS51257">
    <property type="entry name" value="PROKAR_LIPOPROTEIN"/>
    <property type="match status" value="1"/>
</dbReference>
<keyword evidence="4" id="KW-1185">Reference proteome</keyword>
<gene>
    <name evidence="3" type="ORF">KK060_18605</name>
</gene>
<reference evidence="3 4" key="1">
    <citation type="submission" date="2021-05" db="EMBL/GenBank/DDBJ databases">
        <title>A Polyphasic approach of four new species of the genus Ohtaekwangia: Ohtaekwangia histidinii sp. nov., Ohtaekwangia cretensis sp. nov., Ohtaekwangia indiensis sp. nov., Ohtaekwangia reichenbachii sp. nov. from diverse environment.</title>
        <authorList>
            <person name="Octaviana S."/>
        </authorList>
    </citation>
    <scope>NUCLEOTIDE SEQUENCE [LARGE SCALE GENOMIC DNA]</scope>
    <source>
        <strain evidence="3 4">PWU20</strain>
    </source>
</reference>
<feature type="compositionally biased region" description="Polar residues" evidence="1">
    <location>
        <begin position="32"/>
        <end position="53"/>
    </location>
</feature>
<dbReference type="EMBL" id="JAHESD010000052">
    <property type="protein sequence ID" value="MBT1705309.1"/>
    <property type="molecule type" value="Genomic_DNA"/>
</dbReference>
<sequence>MKRNLRIYGAVSAVLLASCVMSCEDQLLDEPQASNQATPSTGKSKTSARFNEQPSTDIKSVKLEKDDLVQIQELLKEVDPELYQIEVHEGGKVVDRIGSAAIYDLQKVGAYYDETFGGSVAANEILTTVSDYIKTIWTAKLLESRKYAELITKVESILNRNVIRNVSLEAVKLDSKEIRGIEKALSNIDPSLFQAEIHLGGKVVSRLGSGEISDLQKVGAYYSPEFSDSFCGNEIITTVSDYIKTIWTAKLLESGRYEEEVAYVESVLSAASVR</sequence>
<keyword evidence="2" id="KW-0732">Signal</keyword>
<name>A0ABS5VV56_9BACT</name>
<evidence type="ECO:0000313" key="4">
    <source>
        <dbReference type="Proteomes" id="UP000772618"/>
    </source>
</evidence>
<dbReference type="RefSeq" id="WP_254155262.1">
    <property type="nucleotide sequence ID" value="NZ_JAHESD010000052.1"/>
</dbReference>
<comment type="caution">
    <text evidence="3">The sequence shown here is derived from an EMBL/GenBank/DDBJ whole genome shotgun (WGS) entry which is preliminary data.</text>
</comment>
<accession>A0ABS5VV56</accession>
<proteinExistence type="predicted"/>
<feature type="signal peptide" evidence="2">
    <location>
        <begin position="1"/>
        <end position="22"/>
    </location>
</feature>
<evidence type="ECO:0008006" key="5">
    <source>
        <dbReference type="Google" id="ProtNLM"/>
    </source>
</evidence>